<accession>A0A0L0BPW4</accession>
<feature type="compositionally biased region" description="Polar residues" evidence="1">
    <location>
        <begin position="156"/>
        <end position="174"/>
    </location>
</feature>
<evidence type="ECO:0000313" key="2">
    <source>
        <dbReference type="EMBL" id="KNC22125.1"/>
    </source>
</evidence>
<dbReference type="EMBL" id="JRES01001545">
    <property type="protein sequence ID" value="KNC22125.1"/>
    <property type="molecule type" value="Genomic_DNA"/>
</dbReference>
<proteinExistence type="predicted"/>
<organism evidence="2 3">
    <name type="scientific">Lucilia cuprina</name>
    <name type="common">Green bottle fly</name>
    <name type="synonym">Australian sheep blowfly</name>
    <dbReference type="NCBI Taxonomy" id="7375"/>
    <lineage>
        <taxon>Eukaryota</taxon>
        <taxon>Metazoa</taxon>
        <taxon>Ecdysozoa</taxon>
        <taxon>Arthropoda</taxon>
        <taxon>Hexapoda</taxon>
        <taxon>Insecta</taxon>
        <taxon>Pterygota</taxon>
        <taxon>Neoptera</taxon>
        <taxon>Endopterygota</taxon>
        <taxon>Diptera</taxon>
        <taxon>Brachycera</taxon>
        <taxon>Muscomorpha</taxon>
        <taxon>Oestroidea</taxon>
        <taxon>Calliphoridae</taxon>
        <taxon>Luciliinae</taxon>
        <taxon>Lucilia</taxon>
    </lineage>
</organism>
<dbReference type="AlphaFoldDB" id="A0A0L0BPW4"/>
<evidence type="ECO:0000313" key="3">
    <source>
        <dbReference type="Proteomes" id="UP000037069"/>
    </source>
</evidence>
<keyword evidence="3" id="KW-1185">Reference proteome</keyword>
<feature type="region of interest" description="Disordered" evidence="1">
    <location>
        <begin position="150"/>
        <end position="182"/>
    </location>
</feature>
<dbReference type="Proteomes" id="UP000037069">
    <property type="component" value="Unassembled WGS sequence"/>
</dbReference>
<protein>
    <submittedName>
        <fullName evidence="2">Uncharacterized protein</fullName>
    </submittedName>
</protein>
<reference evidence="2 3" key="1">
    <citation type="journal article" date="2015" name="Nat. Commun.">
        <title>Lucilia cuprina genome unlocks parasitic fly biology to underpin future interventions.</title>
        <authorList>
            <person name="Anstead C.A."/>
            <person name="Korhonen P.K."/>
            <person name="Young N.D."/>
            <person name="Hall R.S."/>
            <person name="Jex A.R."/>
            <person name="Murali S.C."/>
            <person name="Hughes D.S."/>
            <person name="Lee S.F."/>
            <person name="Perry T."/>
            <person name="Stroehlein A.J."/>
            <person name="Ansell B.R."/>
            <person name="Breugelmans B."/>
            <person name="Hofmann A."/>
            <person name="Qu J."/>
            <person name="Dugan S."/>
            <person name="Lee S.L."/>
            <person name="Chao H."/>
            <person name="Dinh H."/>
            <person name="Han Y."/>
            <person name="Doddapaneni H.V."/>
            <person name="Worley K.C."/>
            <person name="Muzny D.M."/>
            <person name="Ioannidis P."/>
            <person name="Waterhouse R.M."/>
            <person name="Zdobnov E.M."/>
            <person name="James P.J."/>
            <person name="Bagnall N.H."/>
            <person name="Kotze A.C."/>
            <person name="Gibbs R.A."/>
            <person name="Richards S."/>
            <person name="Batterham P."/>
            <person name="Gasser R.B."/>
        </authorList>
    </citation>
    <scope>NUCLEOTIDE SEQUENCE [LARGE SCALE GENOMIC DNA]</scope>
    <source>
        <strain evidence="2 3">LS</strain>
        <tissue evidence="2">Full body</tissue>
    </source>
</reference>
<evidence type="ECO:0000256" key="1">
    <source>
        <dbReference type="SAM" id="MobiDB-lite"/>
    </source>
</evidence>
<sequence length="239" mass="26989">MKIHGFSDVSQKAYSATLYVRILSIHASSGLSQKRNSQLHKIKSWSPTHGRPLGSRCKVMDGKCAESSKPTLGLTRTVELSTSRQKMESSPGQLQKLWFYLYGIPTNPQTRLLAILMRHLHERSSYPYRHESVSICGHSHNTLLHSAEQLKGPETSDPQPSSRANPQPSRQADPQPSRRVDPRSIDLNTPFFNWNLVFISTASTKITAEHVNTWISTRAIVNRSSTIQKFRSRLSKNTK</sequence>
<name>A0A0L0BPW4_LUCCU</name>
<gene>
    <name evidence="2" type="ORF">FF38_08090</name>
</gene>
<comment type="caution">
    <text evidence="2">The sequence shown here is derived from an EMBL/GenBank/DDBJ whole genome shotgun (WGS) entry which is preliminary data.</text>
</comment>